<comment type="cofactor">
    <cofactor evidence="3">
        <name>pyridoxal 5'-phosphate</name>
        <dbReference type="ChEBI" id="CHEBI:597326"/>
    </cofactor>
</comment>
<dbReference type="PANTHER" id="PTHR10146">
    <property type="entry name" value="PROLINE SYNTHETASE CO-TRANSCRIBED BACTERIAL HOMOLOG PROTEIN"/>
    <property type="match status" value="1"/>
</dbReference>
<dbReference type="HAMAP" id="MF_02087">
    <property type="entry name" value="PLP_homeostasis"/>
    <property type="match status" value="1"/>
</dbReference>
<evidence type="ECO:0000259" key="5">
    <source>
        <dbReference type="Pfam" id="PF01168"/>
    </source>
</evidence>
<organism evidence="6 7">
    <name type="scientific">Botrimarina colliarenosi</name>
    <dbReference type="NCBI Taxonomy" id="2528001"/>
    <lineage>
        <taxon>Bacteria</taxon>
        <taxon>Pseudomonadati</taxon>
        <taxon>Planctomycetota</taxon>
        <taxon>Planctomycetia</taxon>
        <taxon>Pirellulales</taxon>
        <taxon>Lacipirellulaceae</taxon>
        <taxon>Botrimarina</taxon>
    </lineage>
</organism>
<dbReference type="Proteomes" id="UP000317421">
    <property type="component" value="Unassembled WGS sequence"/>
</dbReference>
<evidence type="ECO:0000256" key="2">
    <source>
        <dbReference type="HAMAP-Rule" id="MF_02087"/>
    </source>
</evidence>
<dbReference type="NCBIfam" id="TIGR00044">
    <property type="entry name" value="YggS family pyridoxal phosphate-dependent enzyme"/>
    <property type="match status" value="1"/>
</dbReference>
<name>A0A5C6ADJ0_9BACT</name>
<comment type="function">
    <text evidence="2">Pyridoxal 5'-phosphate (PLP)-binding protein, which is involved in PLP homeostasis.</text>
</comment>
<dbReference type="Gene3D" id="3.20.20.10">
    <property type="entry name" value="Alanine racemase"/>
    <property type="match status" value="1"/>
</dbReference>
<dbReference type="InterPro" id="IPR011078">
    <property type="entry name" value="PyrdxlP_homeostasis"/>
</dbReference>
<evidence type="ECO:0000313" key="6">
    <source>
        <dbReference type="EMBL" id="TWT98034.1"/>
    </source>
</evidence>
<dbReference type="PANTHER" id="PTHR10146:SF14">
    <property type="entry name" value="PYRIDOXAL PHOSPHATE HOMEOSTASIS PROTEIN"/>
    <property type="match status" value="1"/>
</dbReference>
<dbReference type="Pfam" id="PF01168">
    <property type="entry name" value="Ala_racemase_N"/>
    <property type="match status" value="1"/>
</dbReference>
<dbReference type="RefSeq" id="WP_146444921.1">
    <property type="nucleotide sequence ID" value="NZ_SJPR01000002.1"/>
</dbReference>
<feature type="modified residue" description="N6-(pyridoxal phosphate)lysine" evidence="2 3">
    <location>
        <position position="41"/>
    </location>
</feature>
<comment type="caution">
    <text evidence="6">The sequence shown here is derived from an EMBL/GenBank/DDBJ whole genome shotgun (WGS) entry which is preliminary data.</text>
</comment>
<dbReference type="SUPFAM" id="SSF51419">
    <property type="entry name" value="PLP-binding barrel"/>
    <property type="match status" value="1"/>
</dbReference>
<evidence type="ECO:0000256" key="4">
    <source>
        <dbReference type="RuleBase" id="RU004514"/>
    </source>
</evidence>
<keyword evidence="7" id="KW-1185">Reference proteome</keyword>
<sequence>MTGDIDAVVRSNLARVQERIATACAAAGRPADEVTLVGVSKYVAAAETAALVAAGCATLGEARPQQLWAKAEAPELADLPIAWRLIGHLQRNKVERTVATVASIDSVDSLRLLASIDKAAAACGKTQAVLLEVNESGDAEKHGFAPTDLPAVLAELSGYPHVQVTGLMTMAARSGDEDTARRNFAALRELRDRVATPDLPLTELSMGMSGDFEEAILEGSTMVRVGSALWEGFL</sequence>
<dbReference type="InterPro" id="IPR029066">
    <property type="entry name" value="PLP-binding_barrel"/>
</dbReference>
<evidence type="ECO:0000256" key="1">
    <source>
        <dbReference type="ARBA" id="ARBA00022898"/>
    </source>
</evidence>
<accession>A0A5C6ADJ0</accession>
<reference evidence="6 7" key="1">
    <citation type="submission" date="2019-02" db="EMBL/GenBank/DDBJ databases">
        <title>Deep-cultivation of Planctomycetes and their phenomic and genomic characterization uncovers novel biology.</title>
        <authorList>
            <person name="Wiegand S."/>
            <person name="Jogler M."/>
            <person name="Boedeker C."/>
            <person name="Pinto D."/>
            <person name="Vollmers J."/>
            <person name="Rivas-Marin E."/>
            <person name="Kohn T."/>
            <person name="Peeters S.H."/>
            <person name="Heuer A."/>
            <person name="Rast P."/>
            <person name="Oberbeckmann S."/>
            <person name="Bunk B."/>
            <person name="Jeske O."/>
            <person name="Meyerdierks A."/>
            <person name="Storesund J.E."/>
            <person name="Kallscheuer N."/>
            <person name="Luecker S."/>
            <person name="Lage O.M."/>
            <person name="Pohl T."/>
            <person name="Merkel B.J."/>
            <person name="Hornburger P."/>
            <person name="Mueller R.-W."/>
            <person name="Bruemmer F."/>
            <person name="Labrenz M."/>
            <person name="Spormann A.M."/>
            <person name="Op Den Camp H."/>
            <person name="Overmann J."/>
            <person name="Amann R."/>
            <person name="Jetten M.S.M."/>
            <person name="Mascher T."/>
            <person name="Medema M.H."/>
            <person name="Devos D.P."/>
            <person name="Kaster A.-K."/>
            <person name="Ovreas L."/>
            <person name="Rohde M."/>
            <person name="Galperin M.Y."/>
            <person name="Jogler C."/>
        </authorList>
    </citation>
    <scope>NUCLEOTIDE SEQUENCE [LARGE SCALE GENOMIC DNA]</scope>
    <source>
        <strain evidence="6 7">Pla108</strain>
    </source>
</reference>
<feature type="domain" description="Alanine racemase N-terminal" evidence="5">
    <location>
        <begin position="13"/>
        <end position="230"/>
    </location>
</feature>
<dbReference type="AlphaFoldDB" id="A0A5C6ADJ0"/>
<evidence type="ECO:0000256" key="3">
    <source>
        <dbReference type="PIRSR" id="PIRSR004848-1"/>
    </source>
</evidence>
<dbReference type="PIRSF" id="PIRSF004848">
    <property type="entry name" value="YBL036c_PLPDEIII"/>
    <property type="match status" value="1"/>
</dbReference>
<gene>
    <name evidence="6" type="ORF">Pla108_21890</name>
</gene>
<comment type="similarity">
    <text evidence="2 4">Belongs to the pyridoxal phosphate-binding protein YggS/PROSC family.</text>
</comment>
<keyword evidence="1 2" id="KW-0663">Pyridoxal phosphate</keyword>
<evidence type="ECO:0000313" key="7">
    <source>
        <dbReference type="Proteomes" id="UP000317421"/>
    </source>
</evidence>
<dbReference type="OrthoDB" id="9804072at2"/>
<proteinExistence type="inferred from homology"/>
<dbReference type="InterPro" id="IPR001608">
    <property type="entry name" value="Ala_racemase_N"/>
</dbReference>
<dbReference type="CDD" id="cd00635">
    <property type="entry name" value="PLPDE_III_YBL036c_like"/>
    <property type="match status" value="1"/>
</dbReference>
<dbReference type="EMBL" id="SJPR01000002">
    <property type="protein sequence ID" value="TWT98034.1"/>
    <property type="molecule type" value="Genomic_DNA"/>
</dbReference>
<protein>
    <recommendedName>
        <fullName evidence="2">Pyridoxal phosphate homeostasis protein</fullName>
        <shortName evidence="2">PLP homeostasis protein</shortName>
    </recommendedName>
</protein>
<dbReference type="GO" id="GO:0030170">
    <property type="term" value="F:pyridoxal phosphate binding"/>
    <property type="evidence" value="ECO:0007669"/>
    <property type="project" value="UniProtKB-UniRule"/>
</dbReference>